<dbReference type="InParanoid" id="A0A078ABD1"/>
<accession>A0A078ABD1</accession>
<dbReference type="AlphaFoldDB" id="A0A078ABD1"/>
<organism evidence="1 2">
    <name type="scientific">Stylonychia lemnae</name>
    <name type="common">Ciliate</name>
    <dbReference type="NCBI Taxonomy" id="5949"/>
    <lineage>
        <taxon>Eukaryota</taxon>
        <taxon>Sar</taxon>
        <taxon>Alveolata</taxon>
        <taxon>Ciliophora</taxon>
        <taxon>Intramacronucleata</taxon>
        <taxon>Spirotrichea</taxon>
        <taxon>Stichotrichia</taxon>
        <taxon>Sporadotrichida</taxon>
        <taxon>Oxytrichidae</taxon>
        <taxon>Stylonychinae</taxon>
        <taxon>Stylonychia</taxon>
    </lineage>
</organism>
<name>A0A078ABD1_STYLE</name>
<protein>
    <submittedName>
        <fullName evidence="1">Uncharacterized protein</fullName>
    </submittedName>
</protein>
<evidence type="ECO:0000313" key="1">
    <source>
        <dbReference type="EMBL" id="CDW79474.1"/>
    </source>
</evidence>
<sequence>MNDAKAQNEDQNYTIENIQDQNNLNSISQLKQFESSQQIQPSQFEQPIVISQYQPEHGSETKIDEGKAKIQTGINIQGLTNIGNIQNQIINSELQFAKEQQNNTLKKSNGKGKIKLDYGFKALLRGLRLCLKQAMHGSGLFQGRHHFSDEKLYDKTKELMIKKLGFDEKNMSQRTIYIVLLLLNPAKGIQTQKEKLQGHPQFFQDEIIVELWPFIQANLEYKQCFKDKTPKPNMKLTYQQITKILTSQFNLIPPNWWLDLFS</sequence>
<keyword evidence="2" id="KW-1185">Reference proteome</keyword>
<dbReference type="EMBL" id="CCKQ01008032">
    <property type="protein sequence ID" value="CDW79474.1"/>
    <property type="molecule type" value="Genomic_DNA"/>
</dbReference>
<dbReference type="OrthoDB" id="10659281at2759"/>
<evidence type="ECO:0000313" key="2">
    <source>
        <dbReference type="Proteomes" id="UP000039865"/>
    </source>
</evidence>
<dbReference type="Proteomes" id="UP000039865">
    <property type="component" value="Unassembled WGS sequence"/>
</dbReference>
<proteinExistence type="predicted"/>
<reference evidence="1 2" key="1">
    <citation type="submission" date="2014-06" db="EMBL/GenBank/DDBJ databases">
        <authorList>
            <person name="Swart Estienne"/>
        </authorList>
    </citation>
    <scope>NUCLEOTIDE SEQUENCE [LARGE SCALE GENOMIC DNA]</scope>
    <source>
        <strain evidence="1 2">130c</strain>
    </source>
</reference>
<gene>
    <name evidence="1" type="primary">Contig5246.g5623</name>
    <name evidence="1" type="ORF">STYLEM_8462</name>
</gene>